<reference evidence="2" key="1">
    <citation type="submission" date="2019-06" db="EMBL/GenBank/DDBJ databases">
        <authorList>
            <person name="Murdoch R.W."/>
            <person name="Fathepure B."/>
        </authorList>
    </citation>
    <scope>NUCLEOTIDE SEQUENCE</scope>
</reference>
<keyword evidence="1" id="KW-0472">Membrane</keyword>
<name>A0A5B8R9M5_9ZZZZ</name>
<dbReference type="EMBL" id="MN079081">
    <property type="protein sequence ID" value="QEA04214.1"/>
    <property type="molecule type" value="Genomic_DNA"/>
</dbReference>
<evidence type="ECO:0000313" key="2">
    <source>
        <dbReference type="EMBL" id="QEA04214.1"/>
    </source>
</evidence>
<keyword evidence="1" id="KW-0812">Transmembrane</keyword>
<protein>
    <submittedName>
        <fullName evidence="2">Putative phospholipid ABC transporter permease protein MlaE</fullName>
    </submittedName>
</protein>
<organism evidence="2">
    <name type="scientific">uncultured organism</name>
    <dbReference type="NCBI Taxonomy" id="155900"/>
    <lineage>
        <taxon>unclassified sequences</taxon>
        <taxon>environmental samples</taxon>
    </lineage>
</organism>
<dbReference type="InterPro" id="IPR003453">
    <property type="entry name" value="ABC_MlaE_roteobac"/>
</dbReference>
<dbReference type="NCBIfam" id="TIGR00056">
    <property type="entry name" value="MlaE family lipid ABC transporter permease subunit"/>
    <property type="match status" value="1"/>
</dbReference>
<dbReference type="PANTHER" id="PTHR30188">
    <property type="entry name" value="ABC TRANSPORTER PERMEASE PROTEIN-RELATED"/>
    <property type="match status" value="1"/>
</dbReference>
<dbReference type="AlphaFoldDB" id="A0A5B8R9M5"/>
<proteinExistence type="predicted"/>
<dbReference type="PANTHER" id="PTHR30188:SF3">
    <property type="entry name" value="ABC TRANSPORTER PERMEASE"/>
    <property type="match status" value="1"/>
</dbReference>
<accession>A0A5B8R9M5</accession>
<dbReference type="Pfam" id="PF02405">
    <property type="entry name" value="MlaE"/>
    <property type="match status" value="1"/>
</dbReference>
<feature type="transmembrane region" description="Helical" evidence="1">
    <location>
        <begin position="140"/>
        <end position="170"/>
    </location>
</feature>
<dbReference type="GO" id="GO:0005548">
    <property type="term" value="F:phospholipid transporter activity"/>
    <property type="evidence" value="ECO:0007669"/>
    <property type="project" value="TreeGrafter"/>
</dbReference>
<gene>
    <name evidence="2" type="primary">mlaE_1</name>
    <name evidence="2" type="ORF">KBTEX_00518</name>
</gene>
<feature type="transmembrane region" description="Helical" evidence="1">
    <location>
        <begin position="70"/>
        <end position="88"/>
    </location>
</feature>
<feature type="transmembrane region" description="Helical" evidence="1">
    <location>
        <begin position="225"/>
        <end position="248"/>
    </location>
</feature>
<feature type="transmembrane region" description="Helical" evidence="1">
    <location>
        <begin position="190"/>
        <end position="213"/>
    </location>
</feature>
<feature type="transmembrane region" description="Helical" evidence="1">
    <location>
        <begin position="43"/>
        <end position="64"/>
    </location>
</feature>
<sequence>MERGGRVTGFLAFTGELTVDVLPRLIRPHRLRWRAIVAGIEQAGLYALPIVGLLAFLMGVVMTYQGGSVLRSYGANVFLVDLIGITMLREMGPLLAAIIVAGRTGSAYAAEIGTMQITEEVDALRTLGITPYEMLVLPRVAALAVAMPLLAVWADAMGVLGGMIVANGLYDVSFATFLDRLPYAVPVRMFWAGIGKTPVFALLIAMVGCYHGLRVRGSAEEVGRATTMAVVQSIFLVIIADAVFSVVFQQFGI</sequence>
<dbReference type="GO" id="GO:0005886">
    <property type="term" value="C:plasma membrane"/>
    <property type="evidence" value="ECO:0007669"/>
    <property type="project" value="TreeGrafter"/>
</dbReference>
<keyword evidence="1" id="KW-1133">Transmembrane helix</keyword>
<dbReference type="InterPro" id="IPR030802">
    <property type="entry name" value="Permease_MalE"/>
</dbReference>
<evidence type="ECO:0000256" key="1">
    <source>
        <dbReference type="SAM" id="Phobius"/>
    </source>
</evidence>